<keyword evidence="3" id="KW-0812">Transmembrane</keyword>
<feature type="domain" description="Phospholipid/glycerol acyltransferase" evidence="8">
    <location>
        <begin position="60"/>
        <end position="174"/>
    </location>
</feature>
<dbReference type="GO" id="GO:0016746">
    <property type="term" value="F:acyltransferase activity"/>
    <property type="evidence" value="ECO:0007669"/>
    <property type="project" value="UniProtKB-KW"/>
</dbReference>
<comment type="caution">
    <text evidence="9">The sequence shown here is derived from an EMBL/GenBank/DDBJ whole genome shotgun (WGS) entry which is preliminary data.</text>
</comment>
<name>A0A5C6TS51_9SPHN</name>
<dbReference type="PANTHER" id="PTHR23063:SF52">
    <property type="entry name" value="LYSOPHOSPHATIDYLCHOLINE ACYLTRANSFERASE"/>
    <property type="match status" value="1"/>
</dbReference>
<dbReference type="InterPro" id="IPR002123">
    <property type="entry name" value="Plipid/glycerol_acylTrfase"/>
</dbReference>
<evidence type="ECO:0000256" key="5">
    <source>
        <dbReference type="ARBA" id="ARBA00023098"/>
    </source>
</evidence>
<evidence type="ECO:0000313" key="9">
    <source>
        <dbReference type="EMBL" id="TXC63066.1"/>
    </source>
</evidence>
<dbReference type="EMBL" id="VOQQ01000001">
    <property type="protein sequence ID" value="TXC63066.1"/>
    <property type="molecule type" value="Genomic_DNA"/>
</dbReference>
<evidence type="ECO:0000256" key="7">
    <source>
        <dbReference type="ARBA" id="ARBA00023315"/>
    </source>
</evidence>
<dbReference type="OrthoDB" id="9806880at2"/>
<evidence type="ECO:0000313" key="10">
    <source>
        <dbReference type="Proteomes" id="UP000321249"/>
    </source>
</evidence>
<keyword evidence="4" id="KW-1133">Transmembrane helix</keyword>
<keyword evidence="5" id="KW-0443">Lipid metabolism</keyword>
<dbReference type="AlphaFoldDB" id="A0A5C6TS51"/>
<dbReference type="CDD" id="cd07989">
    <property type="entry name" value="LPLAT_AGPAT-like"/>
    <property type="match status" value="1"/>
</dbReference>
<dbReference type="PANTHER" id="PTHR23063">
    <property type="entry name" value="PHOSPHOLIPID ACYLTRANSFERASE"/>
    <property type="match status" value="1"/>
</dbReference>
<dbReference type="Proteomes" id="UP000321249">
    <property type="component" value="Unassembled WGS sequence"/>
</dbReference>
<evidence type="ECO:0000256" key="2">
    <source>
        <dbReference type="ARBA" id="ARBA00022679"/>
    </source>
</evidence>
<gene>
    <name evidence="9" type="ORF">FRZ32_04935</name>
</gene>
<dbReference type="SMART" id="SM00563">
    <property type="entry name" value="PlsC"/>
    <property type="match status" value="1"/>
</dbReference>
<keyword evidence="6" id="KW-0472">Membrane</keyword>
<evidence type="ECO:0000256" key="6">
    <source>
        <dbReference type="ARBA" id="ARBA00023136"/>
    </source>
</evidence>
<dbReference type="GO" id="GO:0016020">
    <property type="term" value="C:membrane"/>
    <property type="evidence" value="ECO:0007669"/>
    <property type="project" value="UniProtKB-SubCell"/>
</dbReference>
<proteinExistence type="predicted"/>
<protein>
    <submittedName>
        <fullName evidence="9">1-acyl-sn-glycerol-3-phosphate acyltransferase</fullName>
    </submittedName>
</protein>
<dbReference type="SUPFAM" id="SSF69593">
    <property type="entry name" value="Glycerol-3-phosphate (1)-acyltransferase"/>
    <property type="match status" value="1"/>
</dbReference>
<comment type="subcellular location">
    <subcellularLocation>
        <location evidence="1">Membrane</location>
    </subcellularLocation>
</comment>
<dbReference type="GO" id="GO:0006629">
    <property type="term" value="P:lipid metabolic process"/>
    <property type="evidence" value="ECO:0007669"/>
    <property type="project" value="UniProtKB-KW"/>
</dbReference>
<accession>A0A5C6TS51</accession>
<keyword evidence="10" id="KW-1185">Reference proteome</keyword>
<reference evidence="9 10" key="1">
    <citation type="journal article" date="2015" name="J. Microbiol.">
        <title>Sphingosinicella ginsenosidimutans sp. nov., with ginsenoside converting activity.</title>
        <authorList>
            <person name="Kim J.K."/>
            <person name="Kang M.S."/>
            <person name="Park S.C."/>
            <person name="Kim K.M."/>
            <person name="Choi K."/>
            <person name="Yoon M.H."/>
            <person name="Im W.T."/>
        </authorList>
    </citation>
    <scope>NUCLEOTIDE SEQUENCE [LARGE SCALE GENOMIC DNA]</scope>
    <source>
        <strain evidence="9 10">BS-11</strain>
    </source>
</reference>
<keyword evidence="7 9" id="KW-0012">Acyltransferase</keyword>
<evidence type="ECO:0000256" key="4">
    <source>
        <dbReference type="ARBA" id="ARBA00022989"/>
    </source>
</evidence>
<dbReference type="RefSeq" id="WP_147042467.1">
    <property type="nucleotide sequence ID" value="NZ_BAABIR010000002.1"/>
</dbReference>
<dbReference type="Pfam" id="PF01553">
    <property type="entry name" value="Acyltransferase"/>
    <property type="match status" value="1"/>
</dbReference>
<evidence type="ECO:0000259" key="8">
    <source>
        <dbReference type="SMART" id="SM00563"/>
    </source>
</evidence>
<sequence>MRFYWRALAIAGGLLVYFPLHYASKALRGRSPWARRFLAYAGRCCGLRVRVEGTPLGGRVLFAANHVSWLDILAIGGAAPTAFIAKNEVERWPVIGWLADLNDTIYVARTARRQARHQADLLRAALDAGRSVSFFPEGTTEGGHQVLPFRASLFGSLYPPMEGVLVQPVALDYGELTHDMAWVGEESTGANARRVMRDYRRIPVTVRFLDPIDPHAAGDRKALAACARDAIVAALGASAEPCDRL</sequence>
<keyword evidence="2 9" id="KW-0808">Transferase</keyword>
<organism evidence="9 10">
    <name type="scientific">Allosphingosinicella ginsenosidimutans</name>
    <dbReference type="NCBI Taxonomy" id="1176539"/>
    <lineage>
        <taxon>Bacteria</taxon>
        <taxon>Pseudomonadati</taxon>
        <taxon>Pseudomonadota</taxon>
        <taxon>Alphaproteobacteria</taxon>
        <taxon>Sphingomonadales</taxon>
        <taxon>Sphingomonadaceae</taxon>
        <taxon>Allosphingosinicella</taxon>
    </lineage>
</organism>
<evidence type="ECO:0000256" key="1">
    <source>
        <dbReference type="ARBA" id="ARBA00004370"/>
    </source>
</evidence>
<evidence type="ECO:0000256" key="3">
    <source>
        <dbReference type="ARBA" id="ARBA00022692"/>
    </source>
</evidence>